<evidence type="ECO:0000313" key="5">
    <source>
        <dbReference type="EMBL" id="GMM38130.1"/>
    </source>
</evidence>
<evidence type="ECO:0000259" key="4">
    <source>
        <dbReference type="SMART" id="SM01340"/>
    </source>
</evidence>
<dbReference type="InterPro" id="IPR036890">
    <property type="entry name" value="HATPase_C_sf"/>
</dbReference>
<dbReference type="GO" id="GO:0032300">
    <property type="term" value="C:mismatch repair complex"/>
    <property type="evidence" value="ECO:0007669"/>
    <property type="project" value="InterPro"/>
</dbReference>
<dbReference type="AlphaFoldDB" id="A0AAV5QU58"/>
<dbReference type="GO" id="GO:0006298">
    <property type="term" value="P:mismatch repair"/>
    <property type="evidence" value="ECO:0007669"/>
    <property type="project" value="InterPro"/>
</dbReference>
<keyword evidence="2" id="KW-0227">DNA damage</keyword>
<dbReference type="InterPro" id="IPR014790">
    <property type="entry name" value="MutL_C"/>
</dbReference>
<dbReference type="InterPro" id="IPR042120">
    <property type="entry name" value="MutL_C_dimsub"/>
</dbReference>
<comment type="caution">
    <text evidence="5">The sequence shown here is derived from an EMBL/GenBank/DDBJ whole genome shotgun (WGS) entry which is preliminary data.</text>
</comment>
<evidence type="ECO:0000256" key="1">
    <source>
        <dbReference type="ARBA" id="ARBA00006082"/>
    </source>
</evidence>
<feature type="domain" description="MutL C-terminal dimerisation" evidence="3">
    <location>
        <begin position="516"/>
        <end position="697"/>
    </location>
</feature>
<dbReference type="RefSeq" id="XP_064855126.1">
    <property type="nucleotide sequence ID" value="XM_064999054.1"/>
</dbReference>
<dbReference type="InterPro" id="IPR042121">
    <property type="entry name" value="MutL_C_regsub"/>
</dbReference>
<comment type="similarity">
    <text evidence="1">Belongs to the DNA mismatch repair MutL/HexB family.</text>
</comment>
<gene>
    <name evidence="5" type="ORF">DASC09_054550</name>
</gene>
<name>A0AAV5QU58_9ASCO</name>
<dbReference type="GO" id="GO:0061982">
    <property type="term" value="P:meiosis I cell cycle process"/>
    <property type="evidence" value="ECO:0007669"/>
    <property type="project" value="UniProtKB-ARBA"/>
</dbReference>
<dbReference type="Proteomes" id="UP001360560">
    <property type="component" value="Unassembled WGS sequence"/>
</dbReference>
<dbReference type="InterPro" id="IPR038973">
    <property type="entry name" value="MutL/Mlh/Pms-like"/>
</dbReference>
<evidence type="ECO:0000259" key="3">
    <source>
        <dbReference type="SMART" id="SM00853"/>
    </source>
</evidence>
<dbReference type="GO" id="GO:0005524">
    <property type="term" value="F:ATP binding"/>
    <property type="evidence" value="ECO:0007669"/>
    <property type="project" value="InterPro"/>
</dbReference>
<reference evidence="5 6" key="1">
    <citation type="journal article" date="2023" name="Elife">
        <title>Identification of key yeast species and microbe-microbe interactions impacting larval growth of Drosophila in the wild.</title>
        <authorList>
            <person name="Mure A."/>
            <person name="Sugiura Y."/>
            <person name="Maeda R."/>
            <person name="Honda K."/>
            <person name="Sakurai N."/>
            <person name="Takahashi Y."/>
            <person name="Watada M."/>
            <person name="Katoh T."/>
            <person name="Gotoh A."/>
            <person name="Gotoh Y."/>
            <person name="Taniguchi I."/>
            <person name="Nakamura K."/>
            <person name="Hayashi T."/>
            <person name="Katayama T."/>
            <person name="Uemura T."/>
            <person name="Hattori Y."/>
        </authorList>
    </citation>
    <scope>NUCLEOTIDE SEQUENCE [LARGE SCALE GENOMIC DNA]</scope>
    <source>
        <strain evidence="5 6">SC-9</strain>
    </source>
</reference>
<dbReference type="GO" id="GO:0140664">
    <property type="term" value="F:ATP-dependent DNA damage sensor activity"/>
    <property type="evidence" value="ECO:0007669"/>
    <property type="project" value="InterPro"/>
</dbReference>
<organism evidence="5 6">
    <name type="scientific">Saccharomycopsis crataegensis</name>
    <dbReference type="NCBI Taxonomy" id="43959"/>
    <lineage>
        <taxon>Eukaryota</taxon>
        <taxon>Fungi</taxon>
        <taxon>Dikarya</taxon>
        <taxon>Ascomycota</taxon>
        <taxon>Saccharomycotina</taxon>
        <taxon>Saccharomycetes</taxon>
        <taxon>Saccharomycopsidaceae</taxon>
        <taxon>Saccharomycopsis</taxon>
    </lineage>
</organism>
<dbReference type="Gene3D" id="3.30.1540.20">
    <property type="entry name" value="MutL, C-terminal domain, dimerisation subdomain"/>
    <property type="match status" value="1"/>
</dbReference>
<keyword evidence="6" id="KW-1185">Reference proteome</keyword>
<dbReference type="GO" id="GO:0016887">
    <property type="term" value="F:ATP hydrolysis activity"/>
    <property type="evidence" value="ECO:0007669"/>
    <property type="project" value="InterPro"/>
</dbReference>
<dbReference type="SMART" id="SM00853">
    <property type="entry name" value="MutL_C"/>
    <property type="match status" value="1"/>
</dbReference>
<dbReference type="Gene3D" id="3.30.230.10">
    <property type="match status" value="1"/>
</dbReference>
<dbReference type="PANTHER" id="PTHR10073:SF47">
    <property type="entry name" value="DNA MISMATCH REPAIR PROTEIN MLH3"/>
    <property type="match status" value="1"/>
</dbReference>
<dbReference type="InterPro" id="IPR013507">
    <property type="entry name" value="DNA_mismatch_S5_2-like"/>
</dbReference>
<dbReference type="SUPFAM" id="SSF55874">
    <property type="entry name" value="ATPase domain of HSP90 chaperone/DNA topoisomerase II/histidine kinase"/>
    <property type="match status" value="1"/>
</dbReference>
<dbReference type="GeneID" id="90076105"/>
<evidence type="ECO:0000256" key="2">
    <source>
        <dbReference type="ARBA" id="ARBA00022763"/>
    </source>
</evidence>
<evidence type="ECO:0000313" key="6">
    <source>
        <dbReference type="Proteomes" id="UP001360560"/>
    </source>
</evidence>
<dbReference type="Gene3D" id="3.30.565.10">
    <property type="entry name" value="Histidine kinase-like ATPase, C-terminal domain"/>
    <property type="match status" value="1"/>
</dbReference>
<feature type="domain" description="DNA mismatch repair protein S5" evidence="4">
    <location>
        <begin position="235"/>
        <end position="384"/>
    </location>
</feature>
<dbReference type="PANTHER" id="PTHR10073">
    <property type="entry name" value="DNA MISMATCH REPAIR PROTEIN MLH, PMS, MUTL"/>
    <property type="match status" value="1"/>
</dbReference>
<sequence length="736" mass="83456">MYPSSPITLLSLDVRNILRSQLTIQTLPDAIRECLENSIDSNADDIECIVDIIKMKFMILDNGNGISPESLEVVGNRFYTSKMESLGDLSAIKTYGFRGEAIHSLSTISNITLISKASGYNSPFAIKFSKGARTLSRPVRIDANNSYIDDHFGKIDLDFITTSGTIIICTGLFGNIPVRRHNLSKHSESKVVNDIRRIVHDLAMSHGNRNFKIRHNNNIICCIKGLNNNYMPRVFESIYGRSICSNFHTIDQTYNHFSLHGIVGASLCYSSEFQFIYLNNRRVLDTSLFRDIKNLFKSSNYFKDSLFQQNPLPPSSCSKASKIAKPQAAFNNKTTLRFPVFIIKIFGPLSIADLLQDPSKILYTSDSVNTVRKLILKSFDSFLSPHLGNKLEETNLNKIFGAKSLEVLPQKIGLRSIKTLLGSSMKVGKVNDFELSGRMSCCGMNNQENIFSINTPEGSSVAGGNRGSQGLRKIDTFNLSKHVDSAKTKNNIENSDYFDKFSNVKLSKESLNTFKVISQIDNKFILVKSELGKNKLPMLLILDQHACDERIKVEKNFEELINDIFLNINNDFRVMGEELIPHMNIELSTYEIKLIENYKDIFATWGLQFIISNTEITITHLPKLLLERKDLSFVKKLLLQHSFDILERRKLQNYEFLTKEFEKCNNWWQWIPLLPDIIIDAINSKSCRSAVMFGDPLSIIECEILIQKLSTCKFPFQCAHGRPSIIPLGDLSIHIQ</sequence>
<dbReference type="InterPro" id="IPR014721">
    <property type="entry name" value="Ribsml_uS5_D2-typ_fold_subgr"/>
</dbReference>
<protein>
    <submittedName>
        <fullName evidence="5">Mismatch repair protein</fullName>
    </submittedName>
</protein>
<dbReference type="GO" id="GO:0030983">
    <property type="term" value="F:mismatched DNA binding"/>
    <property type="evidence" value="ECO:0007669"/>
    <property type="project" value="InterPro"/>
</dbReference>
<dbReference type="SMART" id="SM01340">
    <property type="entry name" value="DNA_mis_repair"/>
    <property type="match status" value="1"/>
</dbReference>
<dbReference type="Pfam" id="PF08676">
    <property type="entry name" value="MutL_C"/>
    <property type="match status" value="1"/>
</dbReference>
<dbReference type="Pfam" id="PF13589">
    <property type="entry name" value="HATPase_c_3"/>
    <property type="match status" value="1"/>
</dbReference>
<accession>A0AAV5QU58</accession>
<dbReference type="Gene3D" id="3.30.1370.100">
    <property type="entry name" value="MutL, C-terminal domain, regulatory subdomain"/>
    <property type="match status" value="1"/>
</dbReference>
<dbReference type="EMBL" id="BTFZ01000013">
    <property type="protein sequence ID" value="GMM38130.1"/>
    <property type="molecule type" value="Genomic_DNA"/>
</dbReference>
<dbReference type="InterPro" id="IPR037198">
    <property type="entry name" value="MutL_C_sf"/>
</dbReference>
<proteinExistence type="inferred from homology"/>
<dbReference type="SUPFAM" id="SSF118116">
    <property type="entry name" value="DNA mismatch repair protein MutL"/>
    <property type="match status" value="1"/>
</dbReference>